<dbReference type="Proteomes" id="UP001305702">
    <property type="component" value="Chromosome"/>
</dbReference>
<dbReference type="PANTHER" id="PTHR10587:SF137">
    <property type="entry name" value="4-DEOXY-4-FORMAMIDO-L-ARABINOSE-PHOSPHOUNDECAPRENOL DEFORMYLASE ARND-RELATED"/>
    <property type="match status" value="1"/>
</dbReference>
<dbReference type="InterPro" id="IPR002509">
    <property type="entry name" value="NODB_dom"/>
</dbReference>
<keyword evidence="1" id="KW-0472">Membrane</keyword>
<evidence type="ECO:0000256" key="1">
    <source>
        <dbReference type="SAM" id="Phobius"/>
    </source>
</evidence>
<dbReference type="GO" id="GO:0016810">
    <property type="term" value="F:hydrolase activity, acting on carbon-nitrogen (but not peptide) bonds"/>
    <property type="evidence" value="ECO:0007669"/>
    <property type="project" value="InterPro"/>
</dbReference>
<dbReference type="InterPro" id="IPR050248">
    <property type="entry name" value="Polysacc_deacetylase_ArnD"/>
</dbReference>
<feature type="domain" description="NodB homology" evidence="2">
    <location>
        <begin position="38"/>
        <end position="225"/>
    </location>
</feature>
<dbReference type="GO" id="GO:0005975">
    <property type="term" value="P:carbohydrate metabolic process"/>
    <property type="evidence" value="ECO:0007669"/>
    <property type="project" value="InterPro"/>
</dbReference>
<proteinExistence type="predicted"/>
<dbReference type="Pfam" id="PF22790">
    <property type="entry name" value="YkoP"/>
    <property type="match status" value="1"/>
</dbReference>
<dbReference type="InterPro" id="IPR011330">
    <property type="entry name" value="Glyco_hydro/deAcase_b/a-brl"/>
</dbReference>
<name>A0AA96REK5_9BACL</name>
<organism evidence="3 4">
    <name type="scientific">Paenibacillus aurantius</name>
    <dbReference type="NCBI Taxonomy" id="2918900"/>
    <lineage>
        <taxon>Bacteria</taxon>
        <taxon>Bacillati</taxon>
        <taxon>Bacillota</taxon>
        <taxon>Bacilli</taxon>
        <taxon>Bacillales</taxon>
        <taxon>Paenibacillaceae</taxon>
        <taxon>Paenibacillus</taxon>
    </lineage>
</organism>
<dbReference type="SUPFAM" id="SSF88713">
    <property type="entry name" value="Glycoside hydrolase/deacetylase"/>
    <property type="match status" value="1"/>
</dbReference>
<protein>
    <submittedName>
        <fullName evidence="3">Polysaccharide deacetylase family protein</fullName>
    </submittedName>
</protein>
<dbReference type="Pfam" id="PF01522">
    <property type="entry name" value="Polysacc_deac_1"/>
    <property type="match status" value="1"/>
</dbReference>
<accession>A0AA96REK5</accession>
<evidence type="ECO:0000259" key="2">
    <source>
        <dbReference type="PROSITE" id="PS51677"/>
    </source>
</evidence>
<dbReference type="Gene3D" id="3.20.20.370">
    <property type="entry name" value="Glycoside hydrolase/deacetylase"/>
    <property type="match status" value="1"/>
</dbReference>
<dbReference type="EMBL" id="CP130318">
    <property type="protein sequence ID" value="WNQ10496.1"/>
    <property type="molecule type" value="Genomic_DNA"/>
</dbReference>
<evidence type="ECO:0000313" key="4">
    <source>
        <dbReference type="Proteomes" id="UP001305702"/>
    </source>
</evidence>
<keyword evidence="4" id="KW-1185">Reference proteome</keyword>
<keyword evidence="1" id="KW-1133">Transmembrane helix</keyword>
<dbReference type="InterPro" id="IPR054467">
    <property type="entry name" value="YkoP-like_dom"/>
</dbReference>
<dbReference type="CDD" id="cd10959">
    <property type="entry name" value="CE4_NodB_like_3"/>
    <property type="match status" value="1"/>
</dbReference>
<sequence length="429" mass="49638">MREKLFWGSLIFIAVYMALPWVMSRMLGWGVIRQGGKGQIALTFDDGPDPVYTPRLLDLLKERGIRATFFVLGSKAEKHPDLIRRMHEEGHQIGIHNYTHLSNWLMTPWGVRKRHIRRSADIVEGITGERPLYYRPPWGILNLFDYGLRREFGIVLWSVMPRDWRSSIGRRKLKNHLLNRVTDGSVILLHDSGETFGADRDAPSYMLSALTETLGTFEERSLQCVRIDEMTGSAKRGTAESGVGRRMLYSVWMLWERCFIKLFHVVPVDPDNTFLQVRIREYTGSTPITFLDGEEIRKGDQIVELHLNNDMLFHLGKESRSAMHLAIQLIRRTEQLLPQILRLMETDPSYKNAKGLYGISLIHRGPEQLGFTILDLPKGVFSKITQWYLRVLMYVIHPQGKKRLKTKSELLVPKIIAISKKELMNRYIA</sequence>
<dbReference type="PANTHER" id="PTHR10587">
    <property type="entry name" value="GLYCOSYL TRANSFERASE-RELATED"/>
    <property type="match status" value="1"/>
</dbReference>
<dbReference type="PROSITE" id="PS51677">
    <property type="entry name" value="NODB"/>
    <property type="match status" value="1"/>
</dbReference>
<feature type="transmembrane region" description="Helical" evidence="1">
    <location>
        <begin position="6"/>
        <end position="23"/>
    </location>
</feature>
<keyword evidence="1" id="KW-0812">Transmembrane</keyword>
<dbReference type="AlphaFoldDB" id="A0AA96REK5"/>
<gene>
    <name evidence="3" type="ORF">MJA45_23205</name>
</gene>
<evidence type="ECO:0000313" key="3">
    <source>
        <dbReference type="EMBL" id="WNQ10496.1"/>
    </source>
</evidence>
<dbReference type="RefSeq" id="WP_315604270.1">
    <property type="nucleotide sequence ID" value="NZ_CP130318.1"/>
</dbReference>
<reference evidence="3 4" key="1">
    <citation type="submission" date="2022-02" db="EMBL/GenBank/DDBJ databases">
        <title>Paenibacillus sp. MBLB1776 Whole Genome Shotgun Sequencing.</title>
        <authorList>
            <person name="Hwang C.Y."/>
            <person name="Cho E.-S."/>
            <person name="Seo M.-J."/>
        </authorList>
    </citation>
    <scope>NUCLEOTIDE SEQUENCE [LARGE SCALE GENOMIC DNA]</scope>
    <source>
        <strain evidence="3 4">MBLB1776</strain>
    </source>
</reference>
<dbReference type="KEGG" id="paun:MJA45_23205"/>